<dbReference type="EMBL" id="CH474051">
    <property type="protein sequence ID" value="EDL87821.1"/>
    <property type="molecule type" value="Genomic_DNA"/>
</dbReference>
<proteinExistence type="predicted"/>
<dbReference type="Proteomes" id="UP000234681">
    <property type="component" value="Chromosome 20"/>
</dbReference>
<organism evidence="2 3">
    <name type="scientific">Rattus norvegicus</name>
    <name type="common">Rat</name>
    <dbReference type="NCBI Taxonomy" id="10116"/>
    <lineage>
        <taxon>Eukaryota</taxon>
        <taxon>Metazoa</taxon>
        <taxon>Chordata</taxon>
        <taxon>Craniata</taxon>
        <taxon>Vertebrata</taxon>
        <taxon>Euteleostomi</taxon>
        <taxon>Mammalia</taxon>
        <taxon>Eutheria</taxon>
        <taxon>Euarchontoglires</taxon>
        <taxon>Glires</taxon>
        <taxon>Rodentia</taxon>
        <taxon>Myomorpha</taxon>
        <taxon>Muroidea</taxon>
        <taxon>Muridae</taxon>
        <taxon>Murinae</taxon>
        <taxon>Rattus</taxon>
    </lineage>
</organism>
<evidence type="ECO:0000313" key="3">
    <source>
        <dbReference type="Proteomes" id="UP000234681"/>
    </source>
</evidence>
<gene>
    <name evidence="2" type="ORF">rCG_20017</name>
</gene>
<accession>A6KIG6</accession>
<sequence length="84" mass="9493">MKISCFLKEVKKRVKASAWRQGPDPQLRPVCCCVQVPLGGYPFLVPSGFTHSLLSSFLSSYQPCRPRETLQGRQEHSVLSDRTQ</sequence>
<dbReference type="AlphaFoldDB" id="A6KIG6"/>
<reference evidence="2" key="2">
    <citation type="submission" date="2005-07" db="EMBL/GenBank/DDBJ databases">
        <authorList>
            <person name="Mural R.J."/>
            <person name="Li P.W."/>
            <person name="Adams M.D."/>
            <person name="Amanatides P.G."/>
            <person name="Baden-Tillson H."/>
            <person name="Barnstead M."/>
            <person name="Chin S.H."/>
            <person name="Dew I."/>
            <person name="Evans C.A."/>
            <person name="Ferriera S."/>
            <person name="Flanigan M."/>
            <person name="Fosler C."/>
            <person name="Glodek A."/>
            <person name="Gu Z."/>
            <person name="Holt R.A."/>
            <person name="Jennings D."/>
            <person name="Kraft C.L."/>
            <person name="Lu F."/>
            <person name="Nguyen T."/>
            <person name="Nusskern D.R."/>
            <person name="Pfannkoch C.M."/>
            <person name="Sitter C."/>
            <person name="Sutton G.G."/>
            <person name="Venter J.C."/>
            <person name="Wang Z."/>
            <person name="Woodage T."/>
            <person name="Zheng X.H."/>
            <person name="Zhong F."/>
        </authorList>
    </citation>
    <scope>NUCLEOTIDE SEQUENCE</scope>
    <source>
        <strain evidence="2">BN</strain>
    </source>
</reference>
<evidence type="ECO:0000313" key="1">
    <source>
        <dbReference type="EMBL" id="EDL87820.1"/>
    </source>
</evidence>
<protein>
    <submittedName>
        <fullName evidence="2">RCG20017, isoform CRA_a</fullName>
    </submittedName>
</protein>
<dbReference type="EMBL" id="CH474051">
    <property type="protein sequence ID" value="EDL87820.1"/>
    <property type="molecule type" value="Genomic_DNA"/>
</dbReference>
<name>A6KIG6_RAT</name>
<evidence type="ECO:0000313" key="2">
    <source>
        <dbReference type="EMBL" id="EDL87821.1"/>
    </source>
</evidence>
<reference evidence="3" key="3">
    <citation type="submission" date="2005-09" db="EMBL/GenBank/DDBJ databases">
        <authorList>
            <person name="Mural R.J."/>
            <person name="Li P.W."/>
            <person name="Adams M.D."/>
            <person name="Amanatides P.G."/>
            <person name="Baden-Tillson H."/>
            <person name="Barnstead M."/>
            <person name="Chin S.H."/>
            <person name="Dew I."/>
            <person name="Evans C.A."/>
            <person name="Ferriera S."/>
            <person name="Flanigan M."/>
            <person name="Fosler C."/>
            <person name="Glodek A."/>
            <person name="Gu Z."/>
            <person name="Holt R.A."/>
            <person name="Jennings D."/>
            <person name="Kraft C.L."/>
            <person name="Lu F."/>
            <person name="Nguyen T."/>
            <person name="Nusskern D.R."/>
            <person name="Pfannkoch C.M."/>
            <person name="Sitter C."/>
            <person name="Sutton G.G."/>
            <person name="Venter J.C."/>
            <person name="Wang Z."/>
            <person name="Woodage T."/>
            <person name="Zheng X.H."/>
            <person name="Zhong F."/>
        </authorList>
    </citation>
    <scope>NUCLEOTIDE SEQUENCE [LARGE SCALE GENOMIC DNA]</scope>
    <source>
        <strain evidence="1">BN</strain>
        <strain evidence="3">BN, Sprague-Dawley</strain>
    </source>
</reference>
<reference evidence="2" key="1">
    <citation type="journal article" date="2005" name="Genome Res.">
        <title>Gene and alternative splicing annotation with AIR.</title>
        <authorList>
            <person name="Florea L."/>
            <person name="Di Francesco V."/>
            <person name="Miller J."/>
            <person name="Turner R."/>
            <person name="Yao A."/>
            <person name="Harris M."/>
            <person name="Walenz B."/>
            <person name="Mobarry C."/>
            <person name="Merkulov G.V."/>
            <person name="Charlab R."/>
            <person name="Dew I."/>
            <person name="Deng Z."/>
            <person name="Istrail S."/>
            <person name="Li P."/>
            <person name="Sutton G."/>
        </authorList>
    </citation>
    <scope>NUCLEOTIDE SEQUENCE</scope>
    <source>
        <strain evidence="2">BN</strain>
    </source>
</reference>